<evidence type="ECO:0000313" key="2">
    <source>
        <dbReference type="WBParaSite" id="JU765_v2.g2371.t1"/>
    </source>
</evidence>
<protein>
    <submittedName>
        <fullName evidence="2">Fungal lipase-like domain-containing protein</fullName>
    </submittedName>
</protein>
<reference evidence="2" key="1">
    <citation type="submission" date="2022-11" db="UniProtKB">
        <authorList>
            <consortium name="WormBaseParasite"/>
        </authorList>
    </citation>
    <scope>IDENTIFICATION</scope>
</reference>
<proteinExistence type="predicted"/>
<sequence>MRLTSLVLLLVWLQLGSGFEYDEILARYKLWPMAANAFSSTPEVCIKDNFKNAELKNQYTVQCDMLNKADTCSSFSAVSHSDKAIILSFRGSIDDAQILEEGLQELLDPPSPFIGGGGVNKYFLDGFNKLWNAGMKNDFISLKNGNPGYELWVTGHSLGAAMASIAAATISKLGYFTSDKIKLVTYGEPRVGNADYAAAVDKLVPYAFRVVHDHDLVPHLPLKGVLGYTHHKSEVWYQNNMTVGASYVVCEENEGAKCSDSENKLNPDDHDYYFNTAYWFANHGCKGYNPYL</sequence>
<evidence type="ECO:0000313" key="1">
    <source>
        <dbReference type="Proteomes" id="UP000887576"/>
    </source>
</evidence>
<organism evidence="1 2">
    <name type="scientific">Panagrolaimus sp. JU765</name>
    <dbReference type="NCBI Taxonomy" id="591449"/>
    <lineage>
        <taxon>Eukaryota</taxon>
        <taxon>Metazoa</taxon>
        <taxon>Ecdysozoa</taxon>
        <taxon>Nematoda</taxon>
        <taxon>Chromadorea</taxon>
        <taxon>Rhabditida</taxon>
        <taxon>Tylenchina</taxon>
        <taxon>Panagrolaimomorpha</taxon>
        <taxon>Panagrolaimoidea</taxon>
        <taxon>Panagrolaimidae</taxon>
        <taxon>Panagrolaimus</taxon>
    </lineage>
</organism>
<dbReference type="Proteomes" id="UP000887576">
    <property type="component" value="Unplaced"/>
</dbReference>
<name>A0AC34R0X9_9BILA</name>
<dbReference type="WBParaSite" id="JU765_v2.g2371.t1">
    <property type="protein sequence ID" value="JU765_v2.g2371.t1"/>
    <property type="gene ID" value="JU765_v2.g2371"/>
</dbReference>
<accession>A0AC34R0X9</accession>